<keyword evidence="3" id="KW-1185">Reference proteome</keyword>
<dbReference type="InterPro" id="IPR027417">
    <property type="entry name" value="P-loop_NTPase"/>
</dbReference>
<reference evidence="2 3" key="1">
    <citation type="submission" date="2023-03" db="EMBL/GenBank/DDBJ databases">
        <title>NovoSphingobium album sp. nov. isolated from polycyclic aromatic hydrocarbons- and heavy-metal polluted soil.</title>
        <authorList>
            <person name="Liu Z."/>
            <person name="Wang K."/>
        </authorList>
    </citation>
    <scope>NUCLEOTIDE SEQUENCE [LARGE SCALE GENOMIC DNA]</scope>
    <source>
        <strain evidence="2 3">H3SJ31-1</strain>
    </source>
</reference>
<proteinExistence type="predicted"/>
<evidence type="ECO:0000313" key="2">
    <source>
        <dbReference type="EMBL" id="MDE8651240.1"/>
    </source>
</evidence>
<sequence length="380" mass="42811">MPDFSQDALTGEAFETSVRQVAHQLFRGSEFTGSIKVSGRERDEIIDTGTELIIVEATKIKAKKKTIYDLEKSASLVKELKKNSKFSEYNFRILLITLEEPTADQSEYVRLARTGCPKEIISFSTLFSRLFNARHYIRIRGDYAFGSIRNPADDLDFRVPQSSYIPTALSDTNSGNAVKAADLAFLSQEGGVFAIFGDYGSGKSMTMRDIYFRARDQFIAARSTRCPIYLNLREHLAQGEPDEVLYSHARKIGFEGPQNLISAWRAGFTTLFLDGFDELTPPQFAVSVQNLRHARRFAVEIVKKFIEQTPRTAPIFIAGRANYFDDREEAKLALGYADIAHVYDLAGFTDADIQKYLKKNGCAFTNLASYAPFVAWLHCQ</sequence>
<evidence type="ECO:0000259" key="1">
    <source>
        <dbReference type="Pfam" id="PF05729"/>
    </source>
</evidence>
<organism evidence="2 3">
    <name type="scientific">Novosphingobium album</name>
    <name type="common">ex Liu et al. 2023</name>
    <dbReference type="NCBI Taxonomy" id="3031130"/>
    <lineage>
        <taxon>Bacteria</taxon>
        <taxon>Pseudomonadati</taxon>
        <taxon>Pseudomonadota</taxon>
        <taxon>Alphaproteobacteria</taxon>
        <taxon>Sphingomonadales</taxon>
        <taxon>Sphingomonadaceae</taxon>
        <taxon>Novosphingobium</taxon>
    </lineage>
</organism>
<dbReference type="InterPro" id="IPR007111">
    <property type="entry name" value="NACHT_NTPase"/>
</dbReference>
<dbReference type="RefSeq" id="WP_275227337.1">
    <property type="nucleotide sequence ID" value="NZ_JARESE010000015.1"/>
</dbReference>
<dbReference type="Gene3D" id="3.40.50.300">
    <property type="entry name" value="P-loop containing nucleotide triphosphate hydrolases"/>
    <property type="match status" value="1"/>
</dbReference>
<comment type="caution">
    <text evidence="2">The sequence shown here is derived from an EMBL/GenBank/DDBJ whole genome shotgun (WGS) entry which is preliminary data.</text>
</comment>
<dbReference type="Proteomes" id="UP001216253">
    <property type="component" value="Unassembled WGS sequence"/>
</dbReference>
<gene>
    <name evidence="2" type="ORF">PYV00_05850</name>
</gene>
<accession>A0ABT5WMI3</accession>
<dbReference type="SUPFAM" id="SSF52540">
    <property type="entry name" value="P-loop containing nucleoside triphosphate hydrolases"/>
    <property type="match status" value="1"/>
</dbReference>
<name>A0ABT5WMI3_9SPHN</name>
<protein>
    <submittedName>
        <fullName evidence="2">NACHT domain-containing protein</fullName>
    </submittedName>
</protein>
<dbReference type="EMBL" id="JARESE010000015">
    <property type="protein sequence ID" value="MDE8651240.1"/>
    <property type="molecule type" value="Genomic_DNA"/>
</dbReference>
<feature type="domain" description="NACHT" evidence="1">
    <location>
        <begin position="193"/>
        <end position="359"/>
    </location>
</feature>
<evidence type="ECO:0000313" key="3">
    <source>
        <dbReference type="Proteomes" id="UP001216253"/>
    </source>
</evidence>
<dbReference type="Pfam" id="PF05729">
    <property type="entry name" value="NACHT"/>
    <property type="match status" value="1"/>
</dbReference>